<dbReference type="Proteomes" id="UP000887577">
    <property type="component" value="Unplaced"/>
</dbReference>
<reference evidence="4" key="1">
    <citation type="submission" date="2022-11" db="UniProtKB">
        <authorList>
            <consortium name="WormBaseParasite"/>
        </authorList>
    </citation>
    <scope>IDENTIFICATION</scope>
</reference>
<feature type="transmembrane region" description="Helical" evidence="2">
    <location>
        <begin position="154"/>
        <end position="179"/>
    </location>
</feature>
<evidence type="ECO:0000313" key="3">
    <source>
        <dbReference type="Proteomes" id="UP000887577"/>
    </source>
</evidence>
<feature type="transmembrane region" description="Helical" evidence="2">
    <location>
        <begin position="60"/>
        <end position="83"/>
    </location>
</feature>
<dbReference type="PANTHER" id="PTHR23128">
    <property type="entry name" value="SERPENTINE RECEPTOR, CLASS E (EPSILON)-RELATED"/>
    <property type="match status" value="1"/>
</dbReference>
<feature type="transmembrane region" description="Helical" evidence="2">
    <location>
        <begin position="32"/>
        <end position="54"/>
    </location>
</feature>
<dbReference type="InterPro" id="IPR004151">
    <property type="entry name" value="7TM_GPCR_serpentine_rcpt_Sre"/>
</dbReference>
<dbReference type="PANTHER" id="PTHR23128:SF132">
    <property type="entry name" value="SERPENTINE RECEPTOR, CLASS E (EPSILON)-RELATED"/>
    <property type="match status" value="1"/>
</dbReference>
<dbReference type="GO" id="GO:0007606">
    <property type="term" value="P:sensory perception of chemical stimulus"/>
    <property type="evidence" value="ECO:0007669"/>
    <property type="project" value="InterPro"/>
</dbReference>
<dbReference type="Pfam" id="PF03125">
    <property type="entry name" value="Sre"/>
    <property type="match status" value="1"/>
</dbReference>
<dbReference type="GO" id="GO:0016020">
    <property type="term" value="C:membrane"/>
    <property type="evidence" value="ECO:0007669"/>
    <property type="project" value="InterPro"/>
</dbReference>
<evidence type="ECO:0000256" key="1">
    <source>
        <dbReference type="ARBA" id="ARBA00006803"/>
    </source>
</evidence>
<protein>
    <submittedName>
        <fullName evidence="4">Uncharacterized protein</fullName>
    </submittedName>
</protein>
<evidence type="ECO:0000256" key="2">
    <source>
        <dbReference type="SAM" id="Phobius"/>
    </source>
</evidence>
<dbReference type="AlphaFoldDB" id="A0A914YTB5"/>
<comment type="similarity">
    <text evidence="1">Belongs to the nematode receptor-like protein sre family.</text>
</comment>
<evidence type="ECO:0000313" key="4">
    <source>
        <dbReference type="WBParaSite" id="PSU_v2.g3928.t1"/>
    </source>
</evidence>
<feature type="transmembrane region" description="Helical" evidence="2">
    <location>
        <begin position="122"/>
        <end position="142"/>
    </location>
</feature>
<keyword evidence="2" id="KW-1133">Transmembrane helix</keyword>
<sequence>MLTLVMTFGALGTIVFERICATIWLNNYEKTVSNLMFGFCLFCQIPVACGFAYLMYIKLVSTFLCGILTSVAVCSGYSILIFLEWFNKRRYKASLSDLTTYTLSERFQLQENIRTALLLRRIVKILSGGFLFIGGCTIALYYYSDNFIEKCVMIMLNCLMCFCSYTFPLFGVASNTVTFQTIQKLKSMLPRSRVSSSEIIPYTDQQRQTSLSTQIRGFDGSQIIFTIDEEREVYFKQLKAGWN</sequence>
<proteinExistence type="inferred from homology"/>
<keyword evidence="3" id="KW-1185">Reference proteome</keyword>
<dbReference type="WBParaSite" id="PSU_v2.g3928.t1">
    <property type="protein sequence ID" value="PSU_v2.g3928.t1"/>
    <property type="gene ID" value="PSU_v2.g3928"/>
</dbReference>
<keyword evidence="2" id="KW-0472">Membrane</keyword>
<accession>A0A914YTB5</accession>
<organism evidence="3 4">
    <name type="scientific">Panagrolaimus superbus</name>
    <dbReference type="NCBI Taxonomy" id="310955"/>
    <lineage>
        <taxon>Eukaryota</taxon>
        <taxon>Metazoa</taxon>
        <taxon>Ecdysozoa</taxon>
        <taxon>Nematoda</taxon>
        <taxon>Chromadorea</taxon>
        <taxon>Rhabditida</taxon>
        <taxon>Tylenchina</taxon>
        <taxon>Panagrolaimomorpha</taxon>
        <taxon>Panagrolaimoidea</taxon>
        <taxon>Panagrolaimidae</taxon>
        <taxon>Panagrolaimus</taxon>
    </lineage>
</organism>
<feature type="transmembrane region" description="Helical" evidence="2">
    <location>
        <begin position="6"/>
        <end position="25"/>
    </location>
</feature>
<name>A0A914YTB5_9BILA</name>
<keyword evidence="2" id="KW-0812">Transmembrane</keyword>